<organism evidence="7 8">
    <name type="scientific">Acidovorax ebreus (strain TPSY)</name>
    <name type="common">Diaphorobacter sp. (strain TPSY)</name>
    <dbReference type="NCBI Taxonomy" id="535289"/>
    <lineage>
        <taxon>Bacteria</taxon>
        <taxon>Pseudomonadati</taxon>
        <taxon>Pseudomonadota</taxon>
        <taxon>Betaproteobacteria</taxon>
        <taxon>Burkholderiales</taxon>
        <taxon>Comamonadaceae</taxon>
        <taxon>Diaphorobacter</taxon>
    </lineage>
</organism>
<feature type="transmembrane region" description="Helical" evidence="6">
    <location>
        <begin position="21"/>
        <end position="44"/>
    </location>
</feature>
<feature type="transmembrane region" description="Helical" evidence="6">
    <location>
        <begin position="401"/>
        <end position="423"/>
    </location>
</feature>
<sequence length="468" mass="49017">MSKSGPSSTDASRTHATTSRGAFSSSLGVLAATLGSAVGLGNIWKFPSLTGANGGAGFLLIYLLSTLFIGLPLMVAEIAIGRQARANPISALRQLQPRGAPWWLIGVAGMAAAFLIMAFYSEVVAWVFAYVAKALSGNLLSSDPVQTQASFDALVRDPVQALLWQWVVLAFIGGILLLGVTRGIEAATKRLMPLLFLLLVLLGGYSLTLPGAGQALSFLFAPEWHKITPAVVLTAMGLAFFKLSIGMGTMMTYGSYFTAEQNIPATATRVMLADLSVSLLAGMAIFPAVFSFGFQPSAGPSLVFITIPAVFAQMPGGSVLLAAFFLLTAIAATGAMLSLMEVPVVILHERWGLSRPRATLLTLLILGLLGAGCALSQSTLAAFQPGGRTLFDWADYLSSNLLLPAGGIAIALFVGWAWGERAFAAQLSNHGQLGNQGLARVVSLLLRWVTPVLILLVMLAGLGVFSGT</sequence>
<feature type="transmembrane region" description="Helical" evidence="6">
    <location>
        <begin position="193"/>
        <end position="221"/>
    </location>
</feature>
<dbReference type="NCBIfam" id="NF037979">
    <property type="entry name" value="Na_transp"/>
    <property type="match status" value="1"/>
</dbReference>
<dbReference type="EMBL" id="CP001392">
    <property type="protein sequence ID" value="ACM34546.1"/>
    <property type="molecule type" value="Genomic_DNA"/>
</dbReference>
<dbReference type="PROSITE" id="PS50267">
    <property type="entry name" value="NA_NEUROTRAN_SYMP_3"/>
    <property type="match status" value="1"/>
</dbReference>
<keyword evidence="2" id="KW-0813">Transport</keyword>
<feature type="transmembrane region" description="Helical" evidence="6">
    <location>
        <begin position="314"/>
        <end position="339"/>
    </location>
</feature>
<dbReference type="KEGG" id="dia:Dtpsy_3113"/>
<dbReference type="SUPFAM" id="SSF161070">
    <property type="entry name" value="SNF-like"/>
    <property type="match status" value="1"/>
</dbReference>
<dbReference type="GO" id="GO:0016020">
    <property type="term" value="C:membrane"/>
    <property type="evidence" value="ECO:0007669"/>
    <property type="project" value="UniProtKB-SubCell"/>
</dbReference>
<keyword evidence="5 6" id="KW-0472">Membrane</keyword>
<evidence type="ECO:0000256" key="4">
    <source>
        <dbReference type="ARBA" id="ARBA00022989"/>
    </source>
</evidence>
<dbReference type="InterPro" id="IPR037272">
    <property type="entry name" value="SNS_sf"/>
</dbReference>
<evidence type="ECO:0000256" key="5">
    <source>
        <dbReference type="ARBA" id="ARBA00023136"/>
    </source>
</evidence>
<proteinExistence type="predicted"/>
<keyword evidence="3 6" id="KW-0812">Transmembrane</keyword>
<comment type="subcellular location">
    <subcellularLocation>
        <location evidence="1">Membrane</location>
        <topology evidence="1">Multi-pass membrane protein</topology>
    </subcellularLocation>
</comment>
<feature type="transmembrane region" description="Helical" evidence="6">
    <location>
        <begin position="444"/>
        <end position="465"/>
    </location>
</feature>
<name>A0A9J9QFA6_ACIET</name>
<dbReference type="AlphaFoldDB" id="A0A9J9QFA6"/>
<gene>
    <name evidence="7" type="ordered locus">Dtpsy_3113</name>
</gene>
<reference evidence="7 8" key="1">
    <citation type="journal article" date="2010" name="J. Bacteriol.">
        <title>Completed genome sequence of the anaerobic iron-oxidizing bacterium Acidovorax ebreus strain TPSY.</title>
        <authorList>
            <person name="Byrne-Bailey K.G."/>
            <person name="Weber K.A."/>
            <person name="Chair A.H."/>
            <person name="Bose S."/>
            <person name="Knox T."/>
            <person name="Spanbauer T.L."/>
            <person name="Chertkov O."/>
            <person name="Coates J.D."/>
        </authorList>
    </citation>
    <scope>NUCLEOTIDE SEQUENCE [LARGE SCALE GENOMIC DNA]</scope>
    <source>
        <strain evidence="7 8">TPSY</strain>
    </source>
</reference>
<keyword evidence="8" id="KW-1185">Reference proteome</keyword>
<feature type="transmembrane region" description="Helical" evidence="6">
    <location>
        <begin position="163"/>
        <end position="181"/>
    </location>
</feature>
<feature type="transmembrane region" description="Helical" evidence="6">
    <location>
        <begin position="227"/>
        <end position="249"/>
    </location>
</feature>
<evidence type="ECO:0000313" key="8">
    <source>
        <dbReference type="Proteomes" id="UP000000450"/>
    </source>
</evidence>
<evidence type="ECO:0000256" key="1">
    <source>
        <dbReference type="ARBA" id="ARBA00004141"/>
    </source>
</evidence>
<dbReference type="PANTHER" id="PTHR42948:SF1">
    <property type="entry name" value="TRANSPORTER"/>
    <property type="match status" value="1"/>
</dbReference>
<protein>
    <submittedName>
        <fullName evidence="7">Sodium:neurotransmitter symporter</fullName>
    </submittedName>
</protein>
<dbReference type="InterPro" id="IPR000175">
    <property type="entry name" value="Na/ntran_symport"/>
</dbReference>
<dbReference type="CDD" id="cd10336">
    <property type="entry name" value="SLC6sbd_Tyt1-Like"/>
    <property type="match status" value="1"/>
</dbReference>
<feature type="transmembrane region" description="Helical" evidence="6">
    <location>
        <begin position="101"/>
        <end position="120"/>
    </location>
</feature>
<dbReference type="InterPro" id="IPR047218">
    <property type="entry name" value="YocR/YhdH-like"/>
</dbReference>
<evidence type="ECO:0000256" key="6">
    <source>
        <dbReference type="SAM" id="Phobius"/>
    </source>
</evidence>
<dbReference type="Pfam" id="PF00209">
    <property type="entry name" value="SNF"/>
    <property type="match status" value="2"/>
</dbReference>
<evidence type="ECO:0000256" key="2">
    <source>
        <dbReference type="ARBA" id="ARBA00022448"/>
    </source>
</evidence>
<feature type="transmembrane region" description="Helical" evidence="6">
    <location>
        <begin position="360"/>
        <end position="381"/>
    </location>
</feature>
<dbReference type="PRINTS" id="PR00176">
    <property type="entry name" value="NANEUSMPORT"/>
</dbReference>
<evidence type="ECO:0000256" key="3">
    <source>
        <dbReference type="ARBA" id="ARBA00022692"/>
    </source>
</evidence>
<dbReference type="RefSeq" id="WP_015914374.1">
    <property type="nucleotide sequence ID" value="NC_011992.1"/>
</dbReference>
<keyword evidence="4 6" id="KW-1133">Transmembrane helix</keyword>
<dbReference type="PANTHER" id="PTHR42948">
    <property type="entry name" value="TRANSPORTER"/>
    <property type="match status" value="1"/>
</dbReference>
<feature type="transmembrane region" description="Helical" evidence="6">
    <location>
        <begin position="56"/>
        <end position="80"/>
    </location>
</feature>
<feature type="transmembrane region" description="Helical" evidence="6">
    <location>
        <begin position="270"/>
        <end position="294"/>
    </location>
</feature>
<dbReference type="Proteomes" id="UP000000450">
    <property type="component" value="Chromosome"/>
</dbReference>
<evidence type="ECO:0000313" key="7">
    <source>
        <dbReference type="EMBL" id="ACM34546.1"/>
    </source>
</evidence>
<accession>A0A9J9QFA6</accession>